<proteinExistence type="predicted"/>
<evidence type="ECO:0000313" key="3">
    <source>
        <dbReference type="Proteomes" id="UP001283341"/>
    </source>
</evidence>
<feature type="compositionally biased region" description="Basic and acidic residues" evidence="1">
    <location>
        <begin position="171"/>
        <end position="213"/>
    </location>
</feature>
<evidence type="ECO:0000313" key="2">
    <source>
        <dbReference type="EMBL" id="KAK3314122.1"/>
    </source>
</evidence>
<reference evidence="2" key="1">
    <citation type="journal article" date="2023" name="Mol. Phylogenet. Evol.">
        <title>Genome-scale phylogeny and comparative genomics of the fungal order Sordariales.</title>
        <authorList>
            <person name="Hensen N."/>
            <person name="Bonometti L."/>
            <person name="Westerberg I."/>
            <person name="Brannstrom I.O."/>
            <person name="Guillou S."/>
            <person name="Cros-Aarteil S."/>
            <person name="Calhoun S."/>
            <person name="Haridas S."/>
            <person name="Kuo A."/>
            <person name="Mondo S."/>
            <person name="Pangilinan J."/>
            <person name="Riley R."/>
            <person name="LaButti K."/>
            <person name="Andreopoulos B."/>
            <person name="Lipzen A."/>
            <person name="Chen C."/>
            <person name="Yan M."/>
            <person name="Daum C."/>
            <person name="Ng V."/>
            <person name="Clum A."/>
            <person name="Steindorff A."/>
            <person name="Ohm R.A."/>
            <person name="Martin F."/>
            <person name="Silar P."/>
            <person name="Natvig D.O."/>
            <person name="Lalanne C."/>
            <person name="Gautier V."/>
            <person name="Ament-Velasquez S.L."/>
            <person name="Kruys A."/>
            <person name="Hutchinson M.I."/>
            <person name="Powell A.J."/>
            <person name="Barry K."/>
            <person name="Miller A.N."/>
            <person name="Grigoriev I.V."/>
            <person name="Debuchy R."/>
            <person name="Gladieux P."/>
            <person name="Hiltunen Thoren M."/>
            <person name="Johannesson H."/>
        </authorList>
    </citation>
    <scope>NUCLEOTIDE SEQUENCE</scope>
    <source>
        <strain evidence="2">CBS 118394</strain>
    </source>
</reference>
<dbReference type="AlphaFoldDB" id="A0AAE0HWB8"/>
<feature type="compositionally biased region" description="Basic and acidic residues" evidence="1">
    <location>
        <begin position="221"/>
        <end position="262"/>
    </location>
</feature>
<evidence type="ECO:0000256" key="1">
    <source>
        <dbReference type="SAM" id="MobiDB-lite"/>
    </source>
</evidence>
<organism evidence="2 3">
    <name type="scientific">Apodospora peruviana</name>
    <dbReference type="NCBI Taxonomy" id="516989"/>
    <lineage>
        <taxon>Eukaryota</taxon>
        <taxon>Fungi</taxon>
        <taxon>Dikarya</taxon>
        <taxon>Ascomycota</taxon>
        <taxon>Pezizomycotina</taxon>
        <taxon>Sordariomycetes</taxon>
        <taxon>Sordariomycetidae</taxon>
        <taxon>Sordariales</taxon>
        <taxon>Lasiosphaeriaceae</taxon>
        <taxon>Apodospora</taxon>
    </lineage>
</organism>
<sequence>MHWFHRGLRRRSVPFADIPHKDTDKPGQNIIETTNRILFKLLNCKNIPDDILNLLSEAVTTGKPTVTCFWVPLKRRKAVKEEYQEIRAETEGEGDDRLFKIIDKTSRGLGVLWPDNPSLLTLDLSPVAQDISDQPSPSNSPQPSTDAGTDLADAHTELEVESSPAAYDISDLDRRESKLAEQEEDLADRKRTWQTERGPGRQKDDLARREAKVAKSKARLARREEADLAKQRAELARREADLSRQEVEHSTRHNEIQNEQLKRRSSLAEAGDEMRTRTHSPEAAFEGNTADENEGAIFREPSEANNLKAMAHRVAALRQTTATLCKGLREERC</sequence>
<keyword evidence="3" id="KW-1185">Reference proteome</keyword>
<protein>
    <submittedName>
        <fullName evidence="2">Uncharacterized protein</fullName>
    </submittedName>
</protein>
<dbReference type="Proteomes" id="UP001283341">
    <property type="component" value="Unassembled WGS sequence"/>
</dbReference>
<feature type="region of interest" description="Disordered" evidence="1">
    <location>
        <begin position="129"/>
        <end position="304"/>
    </location>
</feature>
<accession>A0AAE0HWB8</accession>
<name>A0AAE0HWB8_9PEZI</name>
<feature type="compositionally biased region" description="Low complexity" evidence="1">
    <location>
        <begin position="129"/>
        <end position="146"/>
    </location>
</feature>
<gene>
    <name evidence="2" type="ORF">B0H66DRAFT_630524</name>
</gene>
<dbReference type="EMBL" id="JAUEDM010000007">
    <property type="protein sequence ID" value="KAK3314122.1"/>
    <property type="molecule type" value="Genomic_DNA"/>
</dbReference>
<reference evidence="2" key="2">
    <citation type="submission" date="2023-06" db="EMBL/GenBank/DDBJ databases">
        <authorList>
            <consortium name="Lawrence Berkeley National Laboratory"/>
            <person name="Haridas S."/>
            <person name="Hensen N."/>
            <person name="Bonometti L."/>
            <person name="Westerberg I."/>
            <person name="Brannstrom I.O."/>
            <person name="Guillou S."/>
            <person name="Cros-Aarteil S."/>
            <person name="Calhoun S."/>
            <person name="Kuo A."/>
            <person name="Mondo S."/>
            <person name="Pangilinan J."/>
            <person name="Riley R."/>
            <person name="Labutti K."/>
            <person name="Andreopoulos B."/>
            <person name="Lipzen A."/>
            <person name="Chen C."/>
            <person name="Yanf M."/>
            <person name="Daum C."/>
            <person name="Ng V."/>
            <person name="Clum A."/>
            <person name="Steindorff A."/>
            <person name="Ohm R."/>
            <person name="Martin F."/>
            <person name="Silar P."/>
            <person name="Natvig D."/>
            <person name="Lalanne C."/>
            <person name="Gautier V."/>
            <person name="Ament-Velasquez S.L."/>
            <person name="Kruys A."/>
            <person name="Hutchinson M.I."/>
            <person name="Powell A.J."/>
            <person name="Barry K."/>
            <person name="Miller A.N."/>
            <person name="Grigoriev I.V."/>
            <person name="Debuchy R."/>
            <person name="Gladieux P."/>
            <person name="Thoren M.H."/>
            <person name="Johannesson H."/>
        </authorList>
    </citation>
    <scope>NUCLEOTIDE SEQUENCE</scope>
    <source>
        <strain evidence="2">CBS 118394</strain>
    </source>
</reference>
<comment type="caution">
    <text evidence="2">The sequence shown here is derived from an EMBL/GenBank/DDBJ whole genome shotgun (WGS) entry which is preliminary data.</text>
</comment>